<dbReference type="GO" id="GO:0006631">
    <property type="term" value="P:fatty acid metabolic process"/>
    <property type="evidence" value="ECO:0007669"/>
    <property type="project" value="InterPro"/>
</dbReference>
<evidence type="ECO:0000313" key="6">
    <source>
        <dbReference type="EMBL" id="OSX70248.1"/>
    </source>
</evidence>
<protein>
    <recommendedName>
        <fullName evidence="8">3-hydroxyacyl-CoA dehydrogenase NAD binding domain-containing protein</fullName>
    </recommendedName>
</protein>
<evidence type="ECO:0000259" key="5">
    <source>
        <dbReference type="Pfam" id="PF02737"/>
    </source>
</evidence>
<organism evidence="6 7">
    <name type="scientific">Porphyra umbilicalis</name>
    <name type="common">Purple laver</name>
    <name type="synonym">Red alga</name>
    <dbReference type="NCBI Taxonomy" id="2786"/>
    <lineage>
        <taxon>Eukaryota</taxon>
        <taxon>Rhodophyta</taxon>
        <taxon>Bangiophyceae</taxon>
        <taxon>Bangiales</taxon>
        <taxon>Bangiaceae</taxon>
        <taxon>Porphyra</taxon>
    </lineage>
</organism>
<dbReference type="Proteomes" id="UP000218209">
    <property type="component" value="Unassembled WGS sequence"/>
</dbReference>
<dbReference type="InterPro" id="IPR008927">
    <property type="entry name" value="6-PGluconate_DH-like_C_sf"/>
</dbReference>
<dbReference type="InterPro" id="IPR006176">
    <property type="entry name" value="3-OHacyl-CoA_DH_NAD-bd"/>
</dbReference>
<dbReference type="Pfam" id="PF00725">
    <property type="entry name" value="3HCDH"/>
    <property type="match status" value="1"/>
</dbReference>
<evidence type="ECO:0008006" key="8">
    <source>
        <dbReference type="Google" id="ProtNLM"/>
    </source>
</evidence>
<evidence type="ECO:0000256" key="3">
    <source>
        <dbReference type="SAM" id="MobiDB-lite"/>
    </source>
</evidence>
<dbReference type="GO" id="GO:0070403">
    <property type="term" value="F:NAD+ binding"/>
    <property type="evidence" value="ECO:0007669"/>
    <property type="project" value="InterPro"/>
</dbReference>
<feature type="compositionally biased region" description="Pro residues" evidence="3">
    <location>
        <begin position="79"/>
        <end position="100"/>
    </location>
</feature>
<dbReference type="EMBL" id="KV919286">
    <property type="protein sequence ID" value="OSX70248.1"/>
    <property type="molecule type" value="Genomic_DNA"/>
</dbReference>
<reference evidence="6 7" key="1">
    <citation type="submission" date="2017-03" db="EMBL/GenBank/DDBJ databases">
        <title>WGS assembly of Porphyra umbilicalis.</title>
        <authorList>
            <person name="Brawley S.H."/>
            <person name="Blouin N.A."/>
            <person name="Ficko-Blean E."/>
            <person name="Wheeler G.L."/>
            <person name="Lohr M."/>
            <person name="Goodson H.V."/>
            <person name="Jenkins J.W."/>
            <person name="Blaby-Haas C.E."/>
            <person name="Helliwell K.E."/>
            <person name="Chan C."/>
            <person name="Marriage T."/>
            <person name="Bhattacharya D."/>
            <person name="Klein A.S."/>
            <person name="Badis Y."/>
            <person name="Brodie J."/>
            <person name="Cao Y."/>
            <person name="Collen J."/>
            <person name="Dittami S.M."/>
            <person name="Gachon C.M."/>
            <person name="Green B.R."/>
            <person name="Karpowicz S."/>
            <person name="Kim J.W."/>
            <person name="Kudahl U."/>
            <person name="Lin S."/>
            <person name="Michel G."/>
            <person name="Mittag M."/>
            <person name="Olson B.J."/>
            <person name="Pangilinan J."/>
            <person name="Peng Y."/>
            <person name="Qiu H."/>
            <person name="Shu S."/>
            <person name="Singer J.T."/>
            <person name="Smith A.G."/>
            <person name="Sprecher B.N."/>
            <person name="Wagner V."/>
            <person name="Wang W."/>
            <person name="Wang Z.-Y."/>
            <person name="Yan J."/>
            <person name="Yarish C."/>
            <person name="Zoeuner-Riek S."/>
            <person name="Zhuang Y."/>
            <person name="Zou Y."/>
            <person name="Lindquist E.A."/>
            <person name="Grimwood J."/>
            <person name="Barry K."/>
            <person name="Rokhsar D.S."/>
            <person name="Schmutz J."/>
            <person name="Stiller J.W."/>
            <person name="Grossman A.R."/>
            <person name="Prochnik S.E."/>
        </authorList>
    </citation>
    <scope>NUCLEOTIDE SEQUENCE [LARGE SCALE GENOMIC DNA]</scope>
    <source>
        <strain evidence="6">4086291</strain>
    </source>
</reference>
<dbReference type="InterPro" id="IPR006180">
    <property type="entry name" value="3-OHacyl-CoA_DH_CS"/>
</dbReference>
<dbReference type="AlphaFoldDB" id="A0A1X6NNR5"/>
<evidence type="ECO:0000256" key="1">
    <source>
        <dbReference type="ARBA" id="ARBA00009463"/>
    </source>
</evidence>
<dbReference type="SUPFAM" id="SSF51735">
    <property type="entry name" value="NAD(P)-binding Rossmann-fold domains"/>
    <property type="match status" value="1"/>
</dbReference>
<dbReference type="InterPro" id="IPR006108">
    <property type="entry name" value="3HC_DH_C"/>
</dbReference>
<proteinExistence type="inferred from homology"/>
<evidence type="ECO:0000256" key="2">
    <source>
        <dbReference type="ARBA" id="ARBA00023002"/>
    </source>
</evidence>
<dbReference type="InterPro" id="IPR013328">
    <property type="entry name" value="6PGD_dom2"/>
</dbReference>
<dbReference type="PROSITE" id="PS00067">
    <property type="entry name" value="3HCDH"/>
    <property type="match status" value="1"/>
</dbReference>
<evidence type="ECO:0000259" key="4">
    <source>
        <dbReference type="Pfam" id="PF00725"/>
    </source>
</evidence>
<accession>A0A1X6NNR5</accession>
<evidence type="ECO:0000313" key="7">
    <source>
        <dbReference type="Proteomes" id="UP000218209"/>
    </source>
</evidence>
<feature type="compositionally biased region" description="Pro residues" evidence="3">
    <location>
        <begin position="20"/>
        <end position="33"/>
    </location>
</feature>
<dbReference type="Pfam" id="PF02737">
    <property type="entry name" value="3HCDH_N"/>
    <property type="match status" value="1"/>
</dbReference>
<dbReference type="SUPFAM" id="SSF48179">
    <property type="entry name" value="6-phosphogluconate dehydrogenase C-terminal domain-like"/>
    <property type="match status" value="1"/>
</dbReference>
<dbReference type="InterPro" id="IPR036291">
    <property type="entry name" value="NAD(P)-bd_dom_sf"/>
</dbReference>
<comment type="similarity">
    <text evidence="1">Belongs to the 3-hydroxyacyl-CoA dehydrogenase family.</text>
</comment>
<keyword evidence="7" id="KW-1185">Reference proteome</keyword>
<name>A0A1X6NNR5_PORUM</name>
<dbReference type="PANTHER" id="PTHR48075:SF5">
    <property type="entry name" value="3-HYDROXYBUTYRYL-COA DEHYDROGENASE"/>
    <property type="match status" value="1"/>
</dbReference>
<dbReference type="Gene3D" id="1.10.1040.10">
    <property type="entry name" value="N-(1-d-carboxylethyl)-l-norvaline Dehydrogenase, domain 2"/>
    <property type="match status" value="1"/>
</dbReference>
<feature type="domain" description="3-hydroxyacyl-CoA dehydrogenase C-terminal" evidence="4">
    <location>
        <begin position="296"/>
        <end position="391"/>
    </location>
</feature>
<feature type="region of interest" description="Disordered" evidence="3">
    <location>
        <begin position="1"/>
        <end position="101"/>
    </location>
</feature>
<keyword evidence="2" id="KW-0560">Oxidoreductase</keyword>
<dbReference type="GO" id="GO:0016616">
    <property type="term" value="F:oxidoreductase activity, acting on the CH-OH group of donors, NAD or NADP as acceptor"/>
    <property type="evidence" value="ECO:0007669"/>
    <property type="project" value="InterPro"/>
</dbReference>
<dbReference type="PANTHER" id="PTHR48075">
    <property type="entry name" value="3-HYDROXYACYL-COA DEHYDROGENASE FAMILY PROTEIN"/>
    <property type="match status" value="1"/>
</dbReference>
<dbReference type="OrthoDB" id="5958943at2759"/>
<gene>
    <name evidence="6" type="ORF">BU14_0832s0002</name>
</gene>
<sequence length="398" mass="39001">MRSRLVRLGRSGCGRGGGRLPPPAAPALPPPPGRNGGRPASSLSRGRAHPPTNTTPRWGGPPPPLGGAAAAAGRRRPLSGPPTPAAPPPPPAAAAPPVPADPYDRTALTVIGAGQMGAGIAQVAAATAAFDAVHVADGRPGAAAAAVAAIGDRLDRRVAGGKMTAAAAGTAKGLLAALDGVDAGAIGAASSVVIEAITEDAGAKADLFRRLGDAAPPTTLLASNTSSISITRLAAAAAVGGHPGRVIGLHFFHPVPVMRVVELIPALTSTPSAVAAGRGVAAALGKTPAVVADGPGFVANRLLMPYINEAVGVLAAGAASRNDIDAVMVGGTGVPMGPLALADFIGLDTCVSIMRVLEEGLGGGYKPAPLLVAHVAAGWVGVKAGRGFYTYENGKRVA</sequence>
<dbReference type="Gene3D" id="3.40.50.720">
    <property type="entry name" value="NAD(P)-binding Rossmann-like Domain"/>
    <property type="match status" value="1"/>
</dbReference>
<feature type="domain" description="3-hydroxyacyl-CoA dehydrogenase NAD binding" evidence="5">
    <location>
        <begin position="108"/>
        <end position="293"/>
    </location>
</feature>